<evidence type="ECO:0000256" key="5">
    <source>
        <dbReference type="ARBA" id="ARBA00023136"/>
    </source>
</evidence>
<dbReference type="Proteomes" id="UP000014760">
    <property type="component" value="Unassembled WGS sequence"/>
</dbReference>
<dbReference type="Pfam" id="PF02544">
    <property type="entry name" value="Steroid_dh"/>
    <property type="match status" value="1"/>
</dbReference>
<dbReference type="Gene3D" id="1.20.120.1630">
    <property type="match status" value="1"/>
</dbReference>
<keyword evidence="4 9" id="KW-1133">Transmembrane helix</keyword>
<dbReference type="HOGENOM" id="CLU_974016_0_0_1"/>
<evidence type="ECO:0000259" key="10">
    <source>
        <dbReference type="Pfam" id="PF02544"/>
    </source>
</evidence>
<reference evidence="12" key="3">
    <citation type="submission" date="2015-06" db="UniProtKB">
        <authorList>
            <consortium name="EnsemblMetazoa"/>
        </authorList>
    </citation>
    <scope>IDENTIFICATION</scope>
</reference>
<reference evidence="11 13" key="2">
    <citation type="journal article" date="2013" name="Nature">
        <title>Insights into bilaterian evolution from three spiralian genomes.</title>
        <authorList>
            <person name="Simakov O."/>
            <person name="Marletaz F."/>
            <person name="Cho S.J."/>
            <person name="Edsinger-Gonzales E."/>
            <person name="Havlak P."/>
            <person name="Hellsten U."/>
            <person name="Kuo D.H."/>
            <person name="Larsson T."/>
            <person name="Lv J."/>
            <person name="Arendt D."/>
            <person name="Savage R."/>
            <person name="Osoegawa K."/>
            <person name="de Jong P."/>
            <person name="Grimwood J."/>
            <person name="Chapman J.A."/>
            <person name="Shapiro H."/>
            <person name="Aerts A."/>
            <person name="Otillar R.P."/>
            <person name="Terry A.Y."/>
            <person name="Boore J.L."/>
            <person name="Grigoriev I.V."/>
            <person name="Lindberg D.R."/>
            <person name="Seaver E.C."/>
            <person name="Weisblat D.A."/>
            <person name="Putnam N.H."/>
            <person name="Rokhsar D.S."/>
        </authorList>
    </citation>
    <scope>NUCLEOTIDE SEQUENCE</scope>
    <source>
        <strain evidence="11 13">I ESC-2004</strain>
    </source>
</reference>
<keyword evidence="9" id="KW-0521">NADP</keyword>
<dbReference type="OMA" id="HFLFEIC"/>
<evidence type="ECO:0000256" key="7">
    <source>
        <dbReference type="ARBA" id="ARBA00047186"/>
    </source>
</evidence>
<dbReference type="EMBL" id="AMQN01001312">
    <property type="status" value="NOT_ANNOTATED_CDS"/>
    <property type="molecule type" value="Genomic_DNA"/>
</dbReference>
<keyword evidence="13" id="KW-1185">Reference proteome</keyword>
<evidence type="ECO:0000313" key="13">
    <source>
        <dbReference type="Proteomes" id="UP000014760"/>
    </source>
</evidence>
<dbReference type="GO" id="GO:0006488">
    <property type="term" value="P:dolichol-linked oligosaccharide biosynthetic process"/>
    <property type="evidence" value="ECO:0007669"/>
    <property type="project" value="UniProtKB-UniRule"/>
</dbReference>
<feature type="transmembrane region" description="Helical" evidence="9">
    <location>
        <begin position="228"/>
        <end position="248"/>
    </location>
</feature>
<keyword evidence="3 9" id="KW-0812">Transmembrane</keyword>
<evidence type="ECO:0000256" key="1">
    <source>
        <dbReference type="ARBA" id="ARBA00004127"/>
    </source>
</evidence>
<feature type="domain" description="3-oxo-5-alpha-steroid 4-dehydrogenase C-terminal" evidence="10">
    <location>
        <begin position="171"/>
        <end position="286"/>
    </location>
</feature>
<feature type="transmembrane region" description="Helical" evidence="9">
    <location>
        <begin position="6"/>
        <end position="28"/>
    </location>
</feature>
<accession>R7UHU5</accession>
<comment type="subcellular location">
    <subcellularLocation>
        <location evidence="1">Endomembrane system</location>
        <topology evidence="1">Multi-pass membrane protein</topology>
    </subcellularLocation>
    <subcellularLocation>
        <location evidence="9">Endoplasmic reticulum membrane</location>
    </subcellularLocation>
</comment>
<evidence type="ECO:0000256" key="2">
    <source>
        <dbReference type="ARBA" id="ARBA00012522"/>
    </source>
</evidence>
<proteinExistence type="inferred from homology"/>
<dbReference type="GO" id="GO:0005789">
    <property type="term" value="C:endoplasmic reticulum membrane"/>
    <property type="evidence" value="ECO:0007669"/>
    <property type="project" value="UniProtKB-SubCell"/>
</dbReference>
<dbReference type="EC" id="1.3.1.94" evidence="2 9"/>
<reference evidence="13" key="1">
    <citation type="submission" date="2012-12" db="EMBL/GenBank/DDBJ databases">
        <authorList>
            <person name="Hellsten U."/>
            <person name="Grimwood J."/>
            <person name="Chapman J.A."/>
            <person name="Shapiro H."/>
            <person name="Aerts A."/>
            <person name="Otillar R.P."/>
            <person name="Terry A.Y."/>
            <person name="Boore J.L."/>
            <person name="Simakov O."/>
            <person name="Marletaz F."/>
            <person name="Cho S.-J."/>
            <person name="Edsinger-Gonzales E."/>
            <person name="Havlak P."/>
            <person name="Kuo D.-H."/>
            <person name="Larsson T."/>
            <person name="Lv J."/>
            <person name="Arendt D."/>
            <person name="Savage R."/>
            <person name="Osoegawa K."/>
            <person name="de Jong P."/>
            <person name="Lindberg D.R."/>
            <person name="Seaver E.C."/>
            <person name="Weisblat D.A."/>
            <person name="Putnam N.H."/>
            <person name="Grigoriev I.V."/>
            <person name="Rokhsar D.S."/>
        </authorList>
    </citation>
    <scope>NUCLEOTIDE SEQUENCE</scope>
    <source>
        <strain evidence="13">I ESC-2004</strain>
    </source>
</reference>
<dbReference type="GO" id="GO:0003865">
    <property type="term" value="F:3-oxo-5-alpha-steroid 4-dehydrogenase activity"/>
    <property type="evidence" value="ECO:0007669"/>
    <property type="project" value="TreeGrafter"/>
</dbReference>
<dbReference type="GO" id="GO:0160198">
    <property type="term" value="F:polyprenal reductase activity"/>
    <property type="evidence" value="ECO:0007669"/>
    <property type="project" value="UniProtKB-EC"/>
</dbReference>
<evidence type="ECO:0000256" key="6">
    <source>
        <dbReference type="ARBA" id="ARBA00046320"/>
    </source>
</evidence>
<dbReference type="InterPro" id="IPR001104">
    <property type="entry name" value="3-oxo-5_a-steroid_4-DH_C"/>
</dbReference>
<protein>
    <recommendedName>
        <fullName evidence="7 9">Polyprenal reductase</fullName>
        <ecNumber evidence="2 9">1.3.1.94</ecNumber>
    </recommendedName>
</protein>
<keyword evidence="9" id="KW-0256">Endoplasmic reticulum</keyword>
<evidence type="ECO:0000256" key="9">
    <source>
        <dbReference type="RuleBase" id="RU367081"/>
    </source>
</evidence>
<sequence length="286" mass="32685">MVGKPTPLQLFWCAQTFLAGSSTVYLLLKRSHWVKLALPSGDLSPGFFRFRKRLGMIKSEGSMPRRKYCGGTDTLNGYFNDLFTWATTPKQTNSDFAPTLLALFLFVGHLGRRLYESWGISVFSRRQLLGPIEFIRVYAFYIGAGLTIIAEAPPLTGVASCASLDGLGLRHLLILPIFYFSSRLHHDTHIALAKLRRNKAGHIVTTDHKMPKGGWFDVMSSPHYFAELLVYTSIGLILGTSNVTYWWMVTYVFTNQFYLAYNTHKYYEGKFENYPKERNMFIPYLL</sequence>
<dbReference type="EnsemblMetazoa" id="CapteT229012">
    <property type="protein sequence ID" value="CapteP229012"/>
    <property type="gene ID" value="CapteG229012"/>
</dbReference>
<dbReference type="PANTHER" id="PTHR14624">
    <property type="entry name" value="DFG10 PROTEIN"/>
    <property type="match status" value="1"/>
</dbReference>
<dbReference type="PROSITE" id="PS50244">
    <property type="entry name" value="S5A_REDUCTASE"/>
    <property type="match status" value="1"/>
</dbReference>
<dbReference type="PANTHER" id="PTHR14624:SF0">
    <property type="entry name" value="POLYPRENOL REDUCTASE"/>
    <property type="match status" value="1"/>
</dbReference>
<dbReference type="STRING" id="283909.R7UHU5"/>
<evidence type="ECO:0000313" key="11">
    <source>
        <dbReference type="EMBL" id="ELU05653.1"/>
    </source>
</evidence>
<dbReference type="GO" id="GO:0016095">
    <property type="term" value="P:polyprenol catabolic process"/>
    <property type="evidence" value="ECO:0007669"/>
    <property type="project" value="UniProtKB-UniRule"/>
</dbReference>
<dbReference type="InterPro" id="IPR039698">
    <property type="entry name" value="Dfg10/SRD5A3"/>
</dbReference>
<organism evidence="11">
    <name type="scientific">Capitella teleta</name>
    <name type="common">Polychaete worm</name>
    <dbReference type="NCBI Taxonomy" id="283909"/>
    <lineage>
        <taxon>Eukaryota</taxon>
        <taxon>Metazoa</taxon>
        <taxon>Spiralia</taxon>
        <taxon>Lophotrochozoa</taxon>
        <taxon>Annelida</taxon>
        <taxon>Polychaeta</taxon>
        <taxon>Sedentaria</taxon>
        <taxon>Scolecida</taxon>
        <taxon>Capitellidae</taxon>
        <taxon>Capitella</taxon>
    </lineage>
</organism>
<comment type="catalytic activity">
    <reaction evidence="8 9">
        <text>a di-trans,poly-cis-dolichal + NADP(+) = a di-trans,poly-cis-polyprenal + NADPH + H(+)</text>
        <dbReference type="Rhea" id="RHEA:80727"/>
        <dbReference type="Rhea" id="RHEA-COMP:19536"/>
        <dbReference type="Rhea" id="RHEA-COMP:19537"/>
        <dbReference type="ChEBI" id="CHEBI:15378"/>
        <dbReference type="ChEBI" id="CHEBI:57783"/>
        <dbReference type="ChEBI" id="CHEBI:58349"/>
        <dbReference type="ChEBI" id="CHEBI:231623"/>
        <dbReference type="ChEBI" id="CHEBI:231637"/>
        <dbReference type="EC" id="1.3.1.94"/>
    </reaction>
    <physiologicalReaction direction="right-to-left" evidence="8 9">
        <dbReference type="Rhea" id="RHEA:80729"/>
    </physiologicalReaction>
</comment>
<evidence type="ECO:0000313" key="12">
    <source>
        <dbReference type="EnsemblMetazoa" id="CapteP229012"/>
    </source>
</evidence>
<dbReference type="GO" id="GO:0102389">
    <property type="term" value="F:polyprenol reductase activity"/>
    <property type="evidence" value="ECO:0007669"/>
    <property type="project" value="UniProtKB-UniRule"/>
</dbReference>
<dbReference type="AlphaFoldDB" id="R7UHU5"/>
<evidence type="ECO:0000256" key="3">
    <source>
        <dbReference type="ARBA" id="ARBA00022692"/>
    </source>
</evidence>
<comment type="function">
    <text evidence="9">Plays a key role in early steps of protein N-linked glycosylation by being involved in the conversion of polyprenol into dolichol. Acts as a polyprenal reductase that mediates the reduction of polyprenal into dolichal in a NADP-dependent mechanism. Dolichols are required for the synthesis of dolichol-linked monosaccharides and the oligosaccharide precursor used for N-glycosylation.</text>
</comment>
<comment type="pathway">
    <text evidence="9">Protein modification; protein glycosylation.</text>
</comment>
<evidence type="ECO:0000256" key="8">
    <source>
        <dbReference type="ARBA" id="ARBA00049427"/>
    </source>
</evidence>
<dbReference type="UniPathway" id="UPA00378"/>
<keyword evidence="9" id="KW-0560">Oxidoreductase</keyword>
<comment type="similarity">
    <text evidence="6 9">Belongs to the steroid 5-alpha reductase family. Polyprenal reductase subfamily.</text>
</comment>
<comment type="caution">
    <text evidence="9">Lacks conserved residue(s) required for the propagation of feature annotation.</text>
</comment>
<dbReference type="EMBL" id="KB301364">
    <property type="protein sequence ID" value="ELU05653.1"/>
    <property type="molecule type" value="Genomic_DNA"/>
</dbReference>
<dbReference type="OrthoDB" id="5788137at2759"/>
<evidence type="ECO:0000256" key="4">
    <source>
        <dbReference type="ARBA" id="ARBA00022989"/>
    </source>
</evidence>
<name>R7UHU5_CAPTE</name>
<gene>
    <name evidence="11" type="ORF">CAPTEDRAFT_229012</name>
</gene>
<keyword evidence="5 9" id="KW-0472">Membrane</keyword>